<evidence type="ECO:0000313" key="1">
    <source>
        <dbReference type="EMBL" id="KAA8887695.1"/>
    </source>
</evidence>
<protein>
    <recommendedName>
        <fullName evidence="3">Ricin B lectin domain-containing protein</fullName>
    </recommendedName>
</protein>
<dbReference type="OrthoDB" id="4541851at2"/>
<dbReference type="RefSeq" id="WP_150403265.1">
    <property type="nucleotide sequence ID" value="NZ_VXLC01000006.1"/>
</dbReference>
<dbReference type="Gene3D" id="2.80.10.50">
    <property type="match status" value="1"/>
</dbReference>
<evidence type="ECO:0008006" key="3">
    <source>
        <dbReference type="Google" id="ProtNLM"/>
    </source>
</evidence>
<evidence type="ECO:0000313" key="2">
    <source>
        <dbReference type="Proteomes" id="UP000323876"/>
    </source>
</evidence>
<organism evidence="1 2">
    <name type="scientific">Nocardia colli</name>
    <dbReference type="NCBI Taxonomy" id="2545717"/>
    <lineage>
        <taxon>Bacteria</taxon>
        <taxon>Bacillati</taxon>
        <taxon>Actinomycetota</taxon>
        <taxon>Actinomycetes</taxon>
        <taxon>Mycobacteriales</taxon>
        <taxon>Nocardiaceae</taxon>
        <taxon>Nocardia</taxon>
    </lineage>
</organism>
<comment type="caution">
    <text evidence="1">The sequence shown here is derived from an EMBL/GenBank/DDBJ whole genome shotgun (WGS) entry which is preliminary data.</text>
</comment>
<gene>
    <name evidence="1" type="ORF">F3087_18770</name>
</gene>
<dbReference type="AlphaFoldDB" id="A0A5N0EHY7"/>
<name>A0A5N0EHY7_9NOCA</name>
<accession>A0A5N0EHY7</accession>
<sequence length="168" mass="18304">MIVSAVAGTVVGAAPAQAEFAYWLMYNRGNGQCMTIENDPHNAVGGTARFAPCNANDRRQWWLRATTGPDTIAFSTHDLTRGKHQCIENAAGGWGLAFLGDCDSGNYKQNFTLEYVFFPDGKASTVYKAALDTRRLSVPSAAGTSYVTIRDGFANEDARMQWDQLPTP</sequence>
<dbReference type="EMBL" id="VXLC01000006">
    <property type="protein sequence ID" value="KAA8887695.1"/>
    <property type="molecule type" value="Genomic_DNA"/>
</dbReference>
<reference evidence="1 2" key="1">
    <citation type="submission" date="2019-09" db="EMBL/GenBank/DDBJ databases">
        <authorList>
            <person name="Wang X."/>
        </authorList>
    </citation>
    <scope>NUCLEOTIDE SEQUENCE [LARGE SCALE GENOMIC DNA]</scope>
    <source>
        <strain evidence="1 2">CICC 11023</strain>
    </source>
</reference>
<keyword evidence="2" id="KW-1185">Reference proteome</keyword>
<dbReference type="Proteomes" id="UP000323876">
    <property type="component" value="Unassembled WGS sequence"/>
</dbReference>
<proteinExistence type="predicted"/>
<dbReference type="InterPro" id="IPR035992">
    <property type="entry name" value="Ricin_B-like_lectins"/>
</dbReference>
<dbReference type="SUPFAM" id="SSF50370">
    <property type="entry name" value="Ricin B-like lectins"/>
    <property type="match status" value="1"/>
</dbReference>